<dbReference type="InterPro" id="IPR028427">
    <property type="entry name" value="Met_Sox_Rdtase_MsrB"/>
</dbReference>
<evidence type="ECO:0000256" key="8">
    <source>
        <dbReference type="SAM" id="MobiDB-lite"/>
    </source>
</evidence>
<sequence>MSDSAEPTREDLPETDEEWRERLTDEEYRILRERGTEARFSGDHVDRKDDGVYKCAGCGTVVFESETKYDSGCGWPSFYAADESKVRLLDDDSHGMSRVEVRCSTCDGHLGHVFQDGPEPTGERFCINSVAIDFEGEA</sequence>
<dbReference type="GO" id="GO:0006979">
    <property type="term" value="P:response to oxidative stress"/>
    <property type="evidence" value="ECO:0007669"/>
    <property type="project" value="UniProtKB-ARBA"/>
</dbReference>
<dbReference type="InterPro" id="IPR002579">
    <property type="entry name" value="Met_Sox_Rdtase_MsrB_dom"/>
</dbReference>
<dbReference type="PANTHER" id="PTHR10173:SF52">
    <property type="entry name" value="METHIONINE-R-SULFOXIDE REDUCTASE B1"/>
    <property type="match status" value="1"/>
</dbReference>
<dbReference type="EC" id="1.8.4.12" evidence="3"/>
<dbReference type="InterPro" id="IPR011057">
    <property type="entry name" value="Mss4-like_sf"/>
</dbReference>
<evidence type="ECO:0000256" key="6">
    <source>
        <dbReference type="ARBA" id="ARBA00023002"/>
    </source>
</evidence>
<dbReference type="Gene3D" id="2.170.150.20">
    <property type="entry name" value="Peptide methionine sulfoxide reductase"/>
    <property type="match status" value="1"/>
</dbReference>
<feature type="compositionally biased region" description="Basic and acidic residues" evidence="8">
    <location>
        <begin position="1"/>
        <end position="12"/>
    </location>
</feature>
<evidence type="ECO:0000256" key="1">
    <source>
        <dbReference type="ARBA" id="ARBA00001947"/>
    </source>
</evidence>
<dbReference type="FunFam" id="2.170.150.20:FF:000001">
    <property type="entry name" value="Peptide methionine sulfoxide reductase MsrB"/>
    <property type="match status" value="1"/>
</dbReference>
<proteinExistence type="inferred from homology"/>
<gene>
    <name evidence="10" type="primary">msrB</name>
    <name evidence="10" type="ORF">ACFQL9_08050</name>
</gene>
<dbReference type="PANTHER" id="PTHR10173">
    <property type="entry name" value="METHIONINE SULFOXIDE REDUCTASE"/>
    <property type="match status" value="1"/>
</dbReference>
<evidence type="ECO:0000256" key="5">
    <source>
        <dbReference type="ARBA" id="ARBA00022833"/>
    </source>
</evidence>
<evidence type="ECO:0000256" key="7">
    <source>
        <dbReference type="ARBA" id="ARBA00048488"/>
    </source>
</evidence>
<keyword evidence="5" id="KW-0862">Zinc</keyword>
<keyword evidence="6 10" id="KW-0560">Oxidoreductase</keyword>
<dbReference type="EMBL" id="JBHTAH010000005">
    <property type="protein sequence ID" value="MFC7069590.1"/>
    <property type="molecule type" value="Genomic_DNA"/>
</dbReference>
<evidence type="ECO:0000259" key="9">
    <source>
        <dbReference type="PROSITE" id="PS51790"/>
    </source>
</evidence>
<comment type="cofactor">
    <cofactor evidence="1">
        <name>Zn(2+)</name>
        <dbReference type="ChEBI" id="CHEBI:29105"/>
    </cofactor>
</comment>
<comment type="caution">
    <text evidence="10">The sequence shown here is derived from an EMBL/GenBank/DDBJ whole genome shotgun (WGS) entry which is preliminary data.</text>
</comment>
<evidence type="ECO:0000256" key="4">
    <source>
        <dbReference type="ARBA" id="ARBA00022723"/>
    </source>
</evidence>
<dbReference type="GO" id="GO:0046872">
    <property type="term" value="F:metal ion binding"/>
    <property type="evidence" value="ECO:0007669"/>
    <property type="project" value="UniProtKB-KW"/>
</dbReference>
<keyword evidence="11" id="KW-1185">Reference proteome</keyword>
<evidence type="ECO:0000313" key="11">
    <source>
        <dbReference type="Proteomes" id="UP001596461"/>
    </source>
</evidence>
<name>A0ABD5WBT3_9EURY</name>
<dbReference type="PROSITE" id="PS51790">
    <property type="entry name" value="MSRB"/>
    <property type="match status" value="1"/>
</dbReference>
<evidence type="ECO:0000256" key="2">
    <source>
        <dbReference type="ARBA" id="ARBA00007174"/>
    </source>
</evidence>
<dbReference type="Proteomes" id="UP001596461">
    <property type="component" value="Unassembled WGS sequence"/>
</dbReference>
<comment type="similarity">
    <text evidence="2">Belongs to the MsrB Met sulfoxide reductase family.</text>
</comment>
<evidence type="ECO:0000313" key="10">
    <source>
        <dbReference type="EMBL" id="MFC7069590.1"/>
    </source>
</evidence>
<organism evidence="10 11">
    <name type="scientific">Halobaculum lipolyticum</name>
    <dbReference type="NCBI Taxonomy" id="3032001"/>
    <lineage>
        <taxon>Archaea</taxon>
        <taxon>Methanobacteriati</taxon>
        <taxon>Methanobacteriota</taxon>
        <taxon>Stenosarchaea group</taxon>
        <taxon>Halobacteria</taxon>
        <taxon>Halobacteriales</taxon>
        <taxon>Haloferacaceae</taxon>
        <taxon>Halobaculum</taxon>
    </lineage>
</organism>
<dbReference type="AlphaFoldDB" id="A0ABD5WBT3"/>
<feature type="region of interest" description="Disordered" evidence="8">
    <location>
        <begin position="1"/>
        <end position="21"/>
    </location>
</feature>
<comment type="catalytic activity">
    <reaction evidence="7">
        <text>L-methionyl-[protein] + [thioredoxin]-disulfide + H2O = L-methionyl-(R)-S-oxide-[protein] + [thioredoxin]-dithiol</text>
        <dbReference type="Rhea" id="RHEA:24164"/>
        <dbReference type="Rhea" id="RHEA-COMP:10698"/>
        <dbReference type="Rhea" id="RHEA-COMP:10700"/>
        <dbReference type="Rhea" id="RHEA-COMP:12313"/>
        <dbReference type="Rhea" id="RHEA-COMP:12314"/>
        <dbReference type="ChEBI" id="CHEBI:15377"/>
        <dbReference type="ChEBI" id="CHEBI:16044"/>
        <dbReference type="ChEBI" id="CHEBI:29950"/>
        <dbReference type="ChEBI" id="CHEBI:45764"/>
        <dbReference type="ChEBI" id="CHEBI:50058"/>
        <dbReference type="EC" id="1.8.4.12"/>
    </reaction>
</comment>
<accession>A0ABD5WBT3</accession>
<feature type="domain" description="MsrB" evidence="9">
    <location>
        <begin position="16"/>
        <end position="137"/>
    </location>
</feature>
<dbReference type="GO" id="GO:0033743">
    <property type="term" value="F:peptide-methionine (R)-S-oxide reductase activity"/>
    <property type="evidence" value="ECO:0007669"/>
    <property type="project" value="UniProtKB-EC"/>
</dbReference>
<evidence type="ECO:0000256" key="3">
    <source>
        <dbReference type="ARBA" id="ARBA00012499"/>
    </source>
</evidence>
<protein>
    <recommendedName>
        <fullName evidence="3">peptide-methionine (R)-S-oxide reductase</fullName>
        <ecNumber evidence="3">1.8.4.12</ecNumber>
    </recommendedName>
</protein>
<reference evidence="10 11" key="1">
    <citation type="journal article" date="2019" name="Int. J. Syst. Evol. Microbiol.">
        <title>The Global Catalogue of Microorganisms (GCM) 10K type strain sequencing project: providing services to taxonomists for standard genome sequencing and annotation.</title>
        <authorList>
            <consortium name="The Broad Institute Genomics Platform"/>
            <consortium name="The Broad Institute Genome Sequencing Center for Infectious Disease"/>
            <person name="Wu L."/>
            <person name="Ma J."/>
        </authorList>
    </citation>
    <scope>NUCLEOTIDE SEQUENCE [LARGE SCALE GENOMIC DNA]</scope>
    <source>
        <strain evidence="10 11">DT31</strain>
    </source>
</reference>
<dbReference type="RefSeq" id="WP_284030509.1">
    <property type="nucleotide sequence ID" value="NZ_CP126154.1"/>
</dbReference>
<dbReference type="NCBIfam" id="TIGR00357">
    <property type="entry name" value="peptide-methionine (R)-S-oxide reductase MsrB"/>
    <property type="match status" value="1"/>
</dbReference>
<dbReference type="Pfam" id="PF01641">
    <property type="entry name" value="SelR"/>
    <property type="match status" value="1"/>
</dbReference>
<dbReference type="SUPFAM" id="SSF51316">
    <property type="entry name" value="Mss4-like"/>
    <property type="match status" value="1"/>
</dbReference>
<keyword evidence="4" id="KW-0479">Metal-binding</keyword>
<dbReference type="GeneID" id="81125342"/>